<dbReference type="SUPFAM" id="SSF53850">
    <property type="entry name" value="Periplasmic binding protein-like II"/>
    <property type="match status" value="1"/>
</dbReference>
<dbReference type="AlphaFoldDB" id="A0A430AQD5"/>
<dbReference type="Proteomes" id="UP000287605">
    <property type="component" value="Unassembled WGS sequence"/>
</dbReference>
<dbReference type="Gene3D" id="3.40.190.10">
    <property type="entry name" value="Periplasmic binding protein-like II"/>
    <property type="match status" value="1"/>
</dbReference>
<dbReference type="CDD" id="cd13585">
    <property type="entry name" value="PBP2_TMBP_like"/>
    <property type="match status" value="1"/>
</dbReference>
<dbReference type="InterPro" id="IPR006059">
    <property type="entry name" value="SBP"/>
</dbReference>
<name>A0A430AQD5_9ENTE</name>
<dbReference type="RefSeq" id="WP_126809575.1">
    <property type="nucleotide sequence ID" value="NZ_NGKA01000015.1"/>
</dbReference>
<feature type="chain" id="PRO_5039696407" evidence="1">
    <location>
        <begin position="26"/>
        <end position="448"/>
    </location>
</feature>
<keyword evidence="3" id="KW-1185">Reference proteome</keyword>
<dbReference type="InterPro" id="IPR050490">
    <property type="entry name" value="Bact_solute-bd_prot1"/>
</dbReference>
<reference evidence="2 3" key="1">
    <citation type="submission" date="2017-05" db="EMBL/GenBank/DDBJ databases">
        <title>Vagococcus spp. assemblies.</title>
        <authorList>
            <person name="Gulvik C.A."/>
        </authorList>
    </citation>
    <scope>NUCLEOTIDE SEQUENCE [LARGE SCALE GENOMIC DNA]</scope>
    <source>
        <strain evidence="2 3">CCUG 51432</strain>
    </source>
</reference>
<sequence>MRKLFKKKMLVWGFALLASIFLISACGGKDKKDEATVDGELNGEITFWHSFTQGPRMESIQKSAEDFEKEHPGVKIKIESFSWDDFYQKWTTGLASNNVPDMSTALPNHVVEMIDSGAVVPLNDLIDSIGRNRFSEMSIGEGHVDGNDYSIPLYSHAQVMWIRKDLLEENNLEIPETWDEFAKAAEILTKDGVYGASFPTGSNDFLGTRYLNYYVRSHGESLLTDDLKANITSDAAIEGIKFWVDIYEKASPKDSISYNVLDQATLYYQGKTAFDFNSGFQIAGVEANSPDLLEYIDAAPIPKVNKDDEELGIETANIPMVVWENSEHPEVCKAFIEYLFEKDRYIEFLSATPVGMLPSLNDISEEPAYKENKIVKQFSHAEKVISDAVAKGTAIGYEHGPSVQAGLLVSQGIIESMFQDIITNDVQVEKAAKAAEEELNEIFSSVEQ</sequence>
<feature type="signal peptide" evidence="1">
    <location>
        <begin position="1"/>
        <end position="25"/>
    </location>
</feature>
<proteinExistence type="predicted"/>
<dbReference type="OrthoDB" id="9798191at2"/>
<gene>
    <name evidence="2" type="ORF">CBF29_09975</name>
</gene>
<evidence type="ECO:0000256" key="1">
    <source>
        <dbReference type="SAM" id="SignalP"/>
    </source>
</evidence>
<evidence type="ECO:0000313" key="3">
    <source>
        <dbReference type="Proteomes" id="UP000287605"/>
    </source>
</evidence>
<organism evidence="2 3">
    <name type="scientific">Vagococcus elongatus</name>
    <dbReference type="NCBI Taxonomy" id="180344"/>
    <lineage>
        <taxon>Bacteria</taxon>
        <taxon>Bacillati</taxon>
        <taxon>Bacillota</taxon>
        <taxon>Bacilli</taxon>
        <taxon>Lactobacillales</taxon>
        <taxon>Enterococcaceae</taxon>
        <taxon>Vagococcus</taxon>
    </lineage>
</organism>
<dbReference type="EMBL" id="NGKA01000015">
    <property type="protein sequence ID" value="RSU10329.1"/>
    <property type="molecule type" value="Genomic_DNA"/>
</dbReference>
<dbReference type="PANTHER" id="PTHR43649">
    <property type="entry name" value="ARABINOSE-BINDING PROTEIN-RELATED"/>
    <property type="match status" value="1"/>
</dbReference>
<protein>
    <submittedName>
        <fullName evidence="2">Sugar ABC transporter substrate-binding protein</fullName>
    </submittedName>
</protein>
<dbReference type="PROSITE" id="PS51257">
    <property type="entry name" value="PROKAR_LIPOPROTEIN"/>
    <property type="match status" value="1"/>
</dbReference>
<comment type="caution">
    <text evidence="2">The sequence shown here is derived from an EMBL/GenBank/DDBJ whole genome shotgun (WGS) entry which is preliminary data.</text>
</comment>
<dbReference type="PANTHER" id="PTHR43649:SF12">
    <property type="entry name" value="DIACETYLCHITOBIOSE BINDING PROTEIN DASA"/>
    <property type="match status" value="1"/>
</dbReference>
<dbReference type="Pfam" id="PF01547">
    <property type="entry name" value="SBP_bac_1"/>
    <property type="match status" value="1"/>
</dbReference>
<evidence type="ECO:0000313" key="2">
    <source>
        <dbReference type="EMBL" id="RSU10329.1"/>
    </source>
</evidence>
<accession>A0A430AQD5</accession>
<keyword evidence="1" id="KW-0732">Signal</keyword>